<reference evidence="5" key="2">
    <citation type="submission" date="2020-09" db="EMBL/GenBank/DDBJ databases">
        <authorList>
            <person name="Sun Q."/>
            <person name="Zhou Y."/>
        </authorList>
    </citation>
    <scope>NUCLEOTIDE SEQUENCE</scope>
    <source>
        <strain evidence="5">CGMCC 1.12506</strain>
    </source>
</reference>
<evidence type="ECO:0000313" key="5">
    <source>
        <dbReference type="EMBL" id="GGD28265.1"/>
    </source>
</evidence>
<dbReference type="AlphaFoldDB" id="A0A916Y2Q7"/>
<keyword evidence="1 2" id="KW-0732">Signal</keyword>
<sequence>MKKNYFSFLLVLNLGLLIPSSLIGQNCTIPVISDTSAPSLICSGTSATVTASTDGTAISWYNAATNGTLLGTGSSFNTGILNQSGSIWAEAQSQGIGTPVSGGAKLNPTSTSGSIVSAGTSPWGLQFNVTQSFVLNSVDVFLSSTSPGTLVIQLKDSNLNILENISVATPPGGSGSNPVQYTVPLNFTIPVGNGYRLLAVSNPSMIRDLSANSFPYPIGSVGAVTQGTINNANTNPGVYYFFYNWNYSPITTCTSQRTEVQLVVTPSPDLPVGENTQVFTNGQTIADLSITGTNLTWYSDANGTITIPTSTVLVEGTTYYVSQSIDGCSSELKAVFVTTDLNVGESIFKNIIFYPNPTEDTVYFSNTSTINSYKIYTLTGQLLHNSSVKSDNFSVDMNNFSSGLYLIELQSETESKLVKIHKK</sequence>
<evidence type="ECO:0008006" key="7">
    <source>
        <dbReference type="Google" id="ProtNLM"/>
    </source>
</evidence>
<evidence type="ECO:0000259" key="4">
    <source>
        <dbReference type="Pfam" id="PF19081"/>
    </source>
</evidence>
<name>A0A916Y2Q7_9FLAO</name>
<dbReference type="NCBIfam" id="TIGR04183">
    <property type="entry name" value="Por_Secre_tail"/>
    <property type="match status" value="1"/>
</dbReference>
<reference evidence="5" key="1">
    <citation type="journal article" date="2014" name="Int. J. Syst. Evol. Microbiol.">
        <title>Complete genome sequence of Corynebacterium casei LMG S-19264T (=DSM 44701T), isolated from a smear-ripened cheese.</title>
        <authorList>
            <consortium name="US DOE Joint Genome Institute (JGI-PGF)"/>
            <person name="Walter F."/>
            <person name="Albersmeier A."/>
            <person name="Kalinowski J."/>
            <person name="Ruckert C."/>
        </authorList>
    </citation>
    <scope>NUCLEOTIDE SEQUENCE</scope>
    <source>
        <strain evidence="5">CGMCC 1.12506</strain>
    </source>
</reference>
<evidence type="ECO:0000256" key="1">
    <source>
        <dbReference type="ARBA" id="ARBA00022729"/>
    </source>
</evidence>
<feature type="chain" id="PRO_5037340659" description="Por secretion system C-terminal sorting domain-containing protein" evidence="2">
    <location>
        <begin position="25"/>
        <end position="423"/>
    </location>
</feature>
<proteinExistence type="predicted"/>
<evidence type="ECO:0000313" key="6">
    <source>
        <dbReference type="Proteomes" id="UP000625735"/>
    </source>
</evidence>
<feature type="domain" description="Secretion system C-terminal sorting" evidence="3">
    <location>
        <begin position="354"/>
        <end position="419"/>
    </location>
</feature>
<feature type="domain" description="Ig-like" evidence="4">
    <location>
        <begin position="36"/>
        <end position="94"/>
    </location>
</feature>
<dbReference type="Pfam" id="PF18962">
    <property type="entry name" value="Por_Secre_tail"/>
    <property type="match status" value="1"/>
</dbReference>
<comment type="caution">
    <text evidence="5">The sequence shown here is derived from an EMBL/GenBank/DDBJ whole genome shotgun (WGS) entry which is preliminary data.</text>
</comment>
<dbReference type="Pfam" id="PF19081">
    <property type="entry name" value="Ig_7"/>
    <property type="match status" value="1"/>
</dbReference>
<dbReference type="EMBL" id="BMFG01000006">
    <property type="protein sequence ID" value="GGD28265.1"/>
    <property type="molecule type" value="Genomic_DNA"/>
</dbReference>
<evidence type="ECO:0000259" key="3">
    <source>
        <dbReference type="Pfam" id="PF18962"/>
    </source>
</evidence>
<feature type="signal peptide" evidence="2">
    <location>
        <begin position="1"/>
        <end position="24"/>
    </location>
</feature>
<dbReference type="RefSeq" id="WP_188362234.1">
    <property type="nucleotide sequence ID" value="NZ_BMFG01000006.1"/>
</dbReference>
<dbReference type="InterPro" id="IPR026444">
    <property type="entry name" value="Secre_tail"/>
</dbReference>
<keyword evidence="6" id="KW-1185">Reference proteome</keyword>
<evidence type="ECO:0000256" key="2">
    <source>
        <dbReference type="SAM" id="SignalP"/>
    </source>
</evidence>
<gene>
    <name evidence="5" type="ORF">GCM10011343_18050</name>
</gene>
<organism evidence="5 6">
    <name type="scientific">Flavobacterium orientale</name>
    <dbReference type="NCBI Taxonomy" id="1756020"/>
    <lineage>
        <taxon>Bacteria</taxon>
        <taxon>Pseudomonadati</taxon>
        <taxon>Bacteroidota</taxon>
        <taxon>Flavobacteriia</taxon>
        <taxon>Flavobacteriales</taxon>
        <taxon>Flavobacteriaceae</taxon>
        <taxon>Flavobacterium</taxon>
    </lineage>
</organism>
<dbReference type="InterPro" id="IPR044023">
    <property type="entry name" value="Ig_7"/>
</dbReference>
<protein>
    <recommendedName>
        <fullName evidence="7">Por secretion system C-terminal sorting domain-containing protein</fullName>
    </recommendedName>
</protein>
<dbReference type="Proteomes" id="UP000625735">
    <property type="component" value="Unassembled WGS sequence"/>
</dbReference>
<accession>A0A916Y2Q7</accession>